<dbReference type="STRING" id="31246.A0A183NWM7"/>
<dbReference type="AlphaFoldDB" id="A0A183NWM7"/>
<gene>
    <name evidence="1" type="ORF">SMTD_LOCUS6513</name>
</gene>
<dbReference type="Gene3D" id="1.20.5.170">
    <property type="match status" value="1"/>
</dbReference>
<proteinExistence type="predicted"/>
<evidence type="ECO:0000313" key="1">
    <source>
        <dbReference type="EMBL" id="VDP34253.1"/>
    </source>
</evidence>
<evidence type="ECO:0000313" key="2">
    <source>
        <dbReference type="Proteomes" id="UP000269396"/>
    </source>
</evidence>
<protein>
    <submittedName>
        <fullName evidence="1">Uncharacterized protein</fullName>
    </submittedName>
</protein>
<accession>A0A183NWM7</accession>
<dbReference type="Proteomes" id="UP000269396">
    <property type="component" value="Unassembled WGS sequence"/>
</dbReference>
<name>A0A183NWM7_9TREM</name>
<reference evidence="1 2" key="1">
    <citation type="submission" date="2018-11" db="EMBL/GenBank/DDBJ databases">
        <authorList>
            <consortium name="Pathogen Informatics"/>
        </authorList>
    </citation>
    <scope>NUCLEOTIDE SEQUENCE [LARGE SCALE GENOMIC DNA]</scope>
    <source>
        <strain>Denwood</strain>
        <strain evidence="2">Zambia</strain>
    </source>
</reference>
<dbReference type="EMBL" id="UZAL01027631">
    <property type="protein sequence ID" value="VDP34253.1"/>
    <property type="molecule type" value="Genomic_DNA"/>
</dbReference>
<sequence>MLRLCSHIHISFDRFRVFSCKHFNKYIHSSIPIISQKITSLSINQTEYAKTLADSLIQGNRYSLARAITLLESSKAERRAEGQYILDTVIKHLAQQELKTGKFTFRIGKLIFLYYSMIHCLKNILYIHSYVST</sequence>
<keyword evidence="2" id="KW-1185">Reference proteome</keyword>
<organism evidence="1 2">
    <name type="scientific">Schistosoma mattheei</name>
    <dbReference type="NCBI Taxonomy" id="31246"/>
    <lineage>
        <taxon>Eukaryota</taxon>
        <taxon>Metazoa</taxon>
        <taxon>Spiralia</taxon>
        <taxon>Lophotrochozoa</taxon>
        <taxon>Platyhelminthes</taxon>
        <taxon>Trematoda</taxon>
        <taxon>Digenea</taxon>
        <taxon>Strigeidida</taxon>
        <taxon>Schistosomatoidea</taxon>
        <taxon>Schistosomatidae</taxon>
        <taxon>Schistosoma</taxon>
    </lineage>
</organism>